<keyword evidence="2 3" id="KW-0819">tRNA processing</keyword>
<protein>
    <recommendedName>
        <fullName evidence="3">Cytoplasmic tRNA 2-thiolation protein 2</fullName>
    </recommendedName>
</protein>
<dbReference type="Proteomes" id="UP001050691">
    <property type="component" value="Unassembled WGS sequence"/>
</dbReference>
<evidence type="ECO:0000256" key="3">
    <source>
        <dbReference type="HAMAP-Rule" id="MF_03054"/>
    </source>
</evidence>
<dbReference type="PANTHER" id="PTHR20882:SF14">
    <property type="entry name" value="CYTOPLASMIC TRNA 2-THIOLATION PROTEIN 2"/>
    <property type="match status" value="1"/>
</dbReference>
<dbReference type="AlphaFoldDB" id="A0AAV5A505"/>
<dbReference type="GO" id="GO:0000049">
    <property type="term" value="F:tRNA binding"/>
    <property type="evidence" value="ECO:0007669"/>
    <property type="project" value="InterPro"/>
</dbReference>
<dbReference type="SUPFAM" id="SSF52402">
    <property type="entry name" value="Adenine nucleotide alpha hydrolases-like"/>
    <property type="match status" value="1"/>
</dbReference>
<dbReference type="EMBL" id="BPWL01000003">
    <property type="protein sequence ID" value="GJJ08314.1"/>
    <property type="molecule type" value="Genomic_DNA"/>
</dbReference>
<evidence type="ECO:0000313" key="5">
    <source>
        <dbReference type="Proteomes" id="UP001050691"/>
    </source>
</evidence>
<dbReference type="HAMAP" id="MF_03054">
    <property type="entry name" value="CTU2"/>
    <property type="match status" value="1"/>
</dbReference>
<comment type="similarity">
    <text evidence="3">Belongs to the CTU2/NCS2 family.</text>
</comment>
<organism evidence="4 5">
    <name type="scientific">Clathrus columnatus</name>
    <dbReference type="NCBI Taxonomy" id="1419009"/>
    <lineage>
        <taxon>Eukaryota</taxon>
        <taxon>Fungi</taxon>
        <taxon>Dikarya</taxon>
        <taxon>Basidiomycota</taxon>
        <taxon>Agaricomycotina</taxon>
        <taxon>Agaricomycetes</taxon>
        <taxon>Phallomycetidae</taxon>
        <taxon>Phallales</taxon>
        <taxon>Clathraceae</taxon>
        <taxon>Clathrus</taxon>
    </lineage>
</organism>
<evidence type="ECO:0000256" key="2">
    <source>
        <dbReference type="ARBA" id="ARBA00022694"/>
    </source>
</evidence>
<dbReference type="InterPro" id="IPR019407">
    <property type="entry name" value="CTU2"/>
</dbReference>
<reference evidence="4" key="1">
    <citation type="submission" date="2021-10" db="EMBL/GenBank/DDBJ databases">
        <title>De novo Genome Assembly of Clathrus columnatus (Basidiomycota, Fungi) Using Illumina and Nanopore Sequence Data.</title>
        <authorList>
            <person name="Ogiso-Tanaka E."/>
            <person name="Itagaki H."/>
            <person name="Hosoya T."/>
            <person name="Hosaka K."/>
        </authorList>
    </citation>
    <scope>NUCLEOTIDE SEQUENCE</scope>
    <source>
        <strain evidence="4">MO-923</strain>
    </source>
</reference>
<comment type="pathway">
    <text evidence="3">tRNA modification; 5-methoxycarbonylmethyl-2-thiouridine-tRNA biosynthesis.</text>
</comment>
<proteinExistence type="inferred from homology"/>
<dbReference type="InterPro" id="IPR014729">
    <property type="entry name" value="Rossmann-like_a/b/a_fold"/>
</dbReference>
<comment type="caution">
    <text evidence="4">The sequence shown here is derived from an EMBL/GenBank/DDBJ whole genome shotgun (WGS) entry which is preliminary data.</text>
</comment>
<accession>A0AAV5A505</accession>
<sequence>MSCSTTDNDHVMTRRRRFAPKGICVKCKTNRGRIIIRHAAYCKECFEPVLMAKFRGILDPTINCSEQGLSVRGSLQAPGNLLIGFSGGVGSTVLVDLVKCCYLAPVIPGGPKGGKKHPRKTGRPWNKIFICYIDCSACYDVDDRTDEVKTAFENFDENVFEFVPLHLEACFENGQVIVDLTNEGLPLTSGLASSSDPQTSLKNYLGSLPTPSSRESSINTLIRLLLLRTARSRDCSHVLMGTTLTGLSVNLITSVASGSGFTVGLEKGEDWKSHDSQIIRLVLPLREISMKECAAYLHWRNLSVIPNRRILLSPSLSRENVKESIGSLTKGFIYGLERDYPSTVNAIVRTCNKLVSNSTGHGPMQGGIEKWKEHISVRRLEPDGGEDVGRSDLSYLAPHICYACNTTFTSLSSRSTRKTGANGANTQPILMPLWVASNLKIQQQQPMSQSKMEEQIRDFLLE</sequence>
<evidence type="ECO:0000256" key="1">
    <source>
        <dbReference type="ARBA" id="ARBA00022490"/>
    </source>
</evidence>
<dbReference type="PANTHER" id="PTHR20882">
    <property type="entry name" value="CYTOPLASMIC TRNA 2-THIOLATION PROTEIN 2"/>
    <property type="match status" value="1"/>
</dbReference>
<dbReference type="GO" id="GO:0016783">
    <property type="term" value="F:sulfurtransferase activity"/>
    <property type="evidence" value="ECO:0007669"/>
    <property type="project" value="TreeGrafter"/>
</dbReference>
<keyword evidence="5" id="KW-1185">Reference proteome</keyword>
<gene>
    <name evidence="3" type="primary">NCS2</name>
    <name evidence="3" type="synonym">CTU2</name>
    <name evidence="4" type="ORF">Clacol_002525</name>
</gene>
<dbReference type="Gene3D" id="3.40.50.620">
    <property type="entry name" value="HUPs"/>
    <property type="match status" value="1"/>
</dbReference>
<comment type="function">
    <text evidence="3">Plays a central role in 2-thiolation of mcm(5)S(2)U at tRNA wobble positions of tRNA(Lys), tRNA(Glu) and tRNA(Gln). May act by forming a heterodimer with NCS6 that ligates sulfur from thiocarboxylated URM1 onto the uridine of tRNAs at wobble position. Prior mcm(5) tRNA modification by the elongator complex is required for 2-thiolation. May also be involved in protein urmylation.</text>
</comment>
<dbReference type="Pfam" id="PF10288">
    <property type="entry name" value="CTU2"/>
    <property type="match status" value="1"/>
</dbReference>
<evidence type="ECO:0000313" key="4">
    <source>
        <dbReference type="EMBL" id="GJJ08314.1"/>
    </source>
</evidence>
<comment type="subcellular location">
    <subcellularLocation>
        <location evidence="3">Cytoplasm</location>
    </subcellularLocation>
</comment>
<dbReference type="GO" id="GO:0005829">
    <property type="term" value="C:cytosol"/>
    <property type="evidence" value="ECO:0007669"/>
    <property type="project" value="TreeGrafter"/>
</dbReference>
<name>A0AAV5A505_9AGAM</name>
<dbReference type="GO" id="GO:0032447">
    <property type="term" value="P:protein urmylation"/>
    <property type="evidence" value="ECO:0007669"/>
    <property type="project" value="UniProtKB-UniRule"/>
</dbReference>
<keyword evidence="1 3" id="KW-0963">Cytoplasm</keyword>
<dbReference type="GO" id="GO:0016779">
    <property type="term" value="F:nucleotidyltransferase activity"/>
    <property type="evidence" value="ECO:0007669"/>
    <property type="project" value="UniProtKB-UniRule"/>
</dbReference>
<dbReference type="GO" id="GO:0002143">
    <property type="term" value="P:tRNA wobble position uridine thiolation"/>
    <property type="evidence" value="ECO:0007669"/>
    <property type="project" value="TreeGrafter"/>
</dbReference>